<dbReference type="InterPro" id="IPR038717">
    <property type="entry name" value="Tc1-like_DDE_dom"/>
</dbReference>
<sequence>MYPVVCFDERPCQLIDDSIAPIPMEPGKPRRQDYHYKRNGVASLFIAFEPLTGKRIVELRARRTKVDYAHFLKQVAQHYPNATKIRLVQDNLNTHNPSSFYQTFEASAAFELTQRFEMYYTPKKGSWLNMVEIELSVLSKQCLSRRIGELSELDQQVTAWAEARNRKKASVNWQFTLNQARQKFHRFYPNTST</sequence>
<dbReference type="NCBIfam" id="NF033545">
    <property type="entry name" value="transpos_IS630"/>
    <property type="match status" value="1"/>
</dbReference>
<dbReference type="Pfam" id="PF13358">
    <property type="entry name" value="DDE_3"/>
    <property type="match status" value="1"/>
</dbReference>
<evidence type="ECO:0000313" key="3">
    <source>
        <dbReference type="Proteomes" id="UP001174909"/>
    </source>
</evidence>
<organism evidence="2 3">
    <name type="scientific">Geodia barretti</name>
    <name type="common">Barrett's horny sponge</name>
    <dbReference type="NCBI Taxonomy" id="519541"/>
    <lineage>
        <taxon>Eukaryota</taxon>
        <taxon>Metazoa</taxon>
        <taxon>Porifera</taxon>
        <taxon>Demospongiae</taxon>
        <taxon>Heteroscleromorpha</taxon>
        <taxon>Tetractinellida</taxon>
        <taxon>Astrophorina</taxon>
        <taxon>Geodiidae</taxon>
        <taxon>Geodia</taxon>
    </lineage>
</organism>
<feature type="domain" description="Tc1-like transposase DDE" evidence="1">
    <location>
        <begin position="3"/>
        <end position="153"/>
    </location>
</feature>
<gene>
    <name evidence="2" type="ORF">GBAR_LOCUS23314</name>
</gene>
<protein>
    <recommendedName>
        <fullName evidence="1">Tc1-like transposase DDE domain-containing protein</fullName>
    </recommendedName>
</protein>
<evidence type="ECO:0000313" key="2">
    <source>
        <dbReference type="EMBL" id="CAI8041990.1"/>
    </source>
</evidence>
<evidence type="ECO:0000259" key="1">
    <source>
        <dbReference type="Pfam" id="PF13358"/>
    </source>
</evidence>
<dbReference type="EMBL" id="CASHTH010003231">
    <property type="protein sequence ID" value="CAI8041990.1"/>
    <property type="molecule type" value="Genomic_DNA"/>
</dbReference>
<proteinExistence type="predicted"/>
<keyword evidence="3" id="KW-1185">Reference proteome</keyword>
<dbReference type="InterPro" id="IPR047655">
    <property type="entry name" value="Transpos_IS630-like"/>
</dbReference>
<name>A0AA35T578_GEOBA</name>
<accession>A0AA35T578</accession>
<comment type="caution">
    <text evidence="2">The sequence shown here is derived from an EMBL/GenBank/DDBJ whole genome shotgun (WGS) entry which is preliminary data.</text>
</comment>
<reference evidence="2" key="1">
    <citation type="submission" date="2023-03" db="EMBL/GenBank/DDBJ databases">
        <authorList>
            <person name="Steffen K."/>
            <person name="Cardenas P."/>
        </authorList>
    </citation>
    <scope>NUCLEOTIDE SEQUENCE</scope>
</reference>
<dbReference type="Proteomes" id="UP001174909">
    <property type="component" value="Unassembled WGS sequence"/>
</dbReference>
<dbReference type="AlphaFoldDB" id="A0AA35T578"/>